<organism evidence="8 9">
    <name type="scientific">Liquidambar formosana</name>
    <name type="common">Formosan gum</name>
    <dbReference type="NCBI Taxonomy" id="63359"/>
    <lineage>
        <taxon>Eukaryota</taxon>
        <taxon>Viridiplantae</taxon>
        <taxon>Streptophyta</taxon>
        <taxon>Embryophyta</taxon>
        <taxon>Tracheophyta</taxon>
        <taxon>Spermatophyta</taxon>
        <taxon>Magnoliopsida</taxon>
        <taxon>eudicotyledons</taxon>
        <taxon>Gunneridae</taxon>
        <taxon>Pentapetalae</taxon>
        <taxon>Saxifragales</taxon>
        <taxon>Altingiaceae</taxon>
        <taxon>Liquidambar</taxon>
    </lineage>
</organism>
<feature type="domain" description="Histidine kinase" evidence="6">
    <location>
        <begin position="278"/>
        <end position="544"/>
    </location>
</feature>
<dbReference type="SUPFAM" id="SSF55874">
    <property type="entry name" value="ATPase domain of HSP90 chaperone/DNA topoisomerase II/histidine kinase"/>
    <property type="match status" value="1"/>
</dbReference>
<dbReference type="SMART" id="SM00387">
    <property type="entry name" value="HATPase_c"/>
    <property type="match status" value="1"/>
</dbReference>
<dbReference type="Pfam" id="PF00512">
    <property type="entry name" value="HisKA"/>
    <property type="match status" value="1"/>
</dbReference>
<feature type="domain" description="Response regulatory" evidence="7">
    <location>
        <begin position="840"/>
        <end position="971"/>
    </location>
</feature>
<dbReference type="Gene3D" id="3.40.50.2300">
    <property type="match status" value="1"/>
</dbReference>
<keyword evidence="5" id="KW-0472">Membrane</keyword>
<dbReference type="SMART" id="SM00448">
    <property type="entry name" value="REC"/>
    <property type="match status" value="1"/>
</dbReference>
<evidence type="ECO:0000256" key="1">
    <source>
        <dbReference type="ARBA" id="ARBA00000085"/>
    </source>
</evidence>
<proteinExistence type="predicted"/>
<dbReference type="Proteomes" id="UP001415857">
    <property type="component" value="Unassembled WGS sequence"/>
</dbReference>
<dbReference type="InterPro" id="IPR003594">
    <property type="entry name" value="HATPase_dom"/>
</dbReference>
<dbReference type="PROSITE" id="PS50109">
    <property type="entry name" value="HIS_KIN"/>
    <property type="match status" value="1"/>
</dbReference>
<dbReference type="AlphaFoldDB" id="A0AAP0S7U7"/>
<evidence type="ECO:0000259" key="6">
    <source>
        <dbReference type="PROSITE" id="PS50109"/>
    </source>
</evidence>
<dbReference type="InterPro" id="IPR036890">
    <property type="entry name" value="HATPase_C_sf"/>
</dbReference>
<keyword evidence="3 4" id="KW-0597">Phosphoprotein</keyword>
<dbReference type="PROSITE" id="PS50110">
    <property type="entry name" value="RESPONSE_REGULATORY"/>
    <property type="match status" value="1"/>
</dbReference>
<dbReference type="InterPro" id="IPR011006">
    <property type="entry name" value="CheY-like_superfamily"/>
</dbReference>
<evidence type="ECO:0000259" key="7">
    <source>
        <dbReference type="PROSITE" id="PS50110"/>
    </source>
</evidence>
<evidence type="ECO:0000256" key="4">
    <source>
        <dbReference type="PROSITE-ProRule" id="PRU00169"/>
    </source>
</evidence>
<dbReference type="EC" id="2.7.13.3" evidence="2"/>
<dbReference type="SMART" id="SM00388">
    <property type="entry name" value="HisKA"/>
    <property type="match status" value="1"/>
</dbReference>
<keyword evidence="9" id="KW-1185">Reference proteome</keyword>
<comment type="caution">
    <text evidence="8">The sequence shown here is derived from an EMBL/GenBank/DDBJ whole genome shotgun (WGS) entry which is preliminary data.</text>
</comment>
<dbReference type="Gene3D" id="3.30.565.10">
    <property type="entry name" value="Histidine kinase-like ATPase, C-terminal domain"/>
    <property type="match status" value="1"/>
</dbReference>
<dbReference type="InterPro" id="IPR036097">
    <property type="entry name" value="HisK_dim/P_sf"/>
</dbReference>
<evidence type="ECO:0000313" key="8">
    <source>
        <dbReference type="EMBL" id="KAK9292122.1"/>
    </source>
</evidence>
<dbReference type="EMBL" id="JBBPBK010000001">
    <property type="protein sequence ID" value="KAK9292122.1"/>
    <property type="molecule type" value="Genomic_DNA"/>
</dbReference>
<dbReference type="PANTHER" id="PTHR43719:SF50">
    <property type="entry name" value="HISTIDINE KINASE CKI1-LIKE ISOFORM X1"/>
    <property type="match status" value="1"/>
</dbReference>
<comment type="catalytic activity">
    <reaction evidence="1">
        <text>ATP + protein L-histidine = ADP + protein N-phospho-L-histidine.</text>
        <dbReference type="EC" id="2.7.13.3"/>
    </reaction>
</comment>
<keyword evidence="5" id="KW-1133">Transmembrane helix</keyword>
<dbReference type="PANTHER" id="PTHR43719">
    <property type="entry name" value="TWO-COMPONENT HISTIDINE KINASE"/>
    <property type="match status" value="1"/>
</dbReference>
<dbReference type="SUPFAM" id="SSF47384">
    <property type="entry name" value="Homodimeric domain of signal transducing histidine kinase"/>
    <property type="match status" value="1"/>
</dbReference>
<accession>A0AAP0S7U7</accession>
<dbReference type="InterPro" id="IPR005467">
    <property type="entry name" value="His_kinase_dom"/>
</dbReference>
<dbReference type="SUPFAM" id="SSF52172">
    <property type="entry name" value="CheY-like"/>
    <property type="match status" value="1"/>
</dbReference>
<feature type="transmembrane region" description="Helical" evidence="5">
    <location>
        <begin position="218"/>
        <end position="241"/>
    </location>
</feature>
<dbReference type="InterPro" id="IPR004358">
    <property type="entry name" value="Sig_transdc_His_kin-like_C"/>
</dbReference>
<reference evidence="8 9" key="1">
    <citation type="journal article" date="2024" name="Plant J.">
        <title>Genome sequences and population genomics reveal climatic adaptation and genomic divergence between two closely related sweetgum species.</title>
        <authorList>
            <person name="Xu W.Q."/>
            <person name="Ren C.Q."/>
            <person name="Zhang X.Y."/>
            <person name="Comes H.P."/>
            <person name="Liu X.H."/>
            <person name="Li Y.G."/>
            <person name="Kettle C.J."/>
            <person name="Jalonen R."/>
            <person name="Gaisberger H."/>
            <person name="Ma Y.Z."/>
            <person name="Qiu Y.X."/>
        </authorList>
    </citation>
    <scope>NUCLEOTIDE SEQUENCE [LARGE SCALE GENOMIC DNA]</scope>
    <source>
        <strain evidence="8">Hangzhou</strain>
    </source>
</reference>
<dbReference type="PRINTS" id="PR00344">
    <property type="entry name" value="BCTRLSENSOR"/>
</dbReference>
<evidence type="ECO:0000256" key="2">
    <source>
        <dbReference type="ARBA" id="ARBA00012438"/>
    </source>
</evidence>
<name>A0AAP0S7U7_LIQFO</name>
<dbReference type="InterPro" id="IPR003661">
    <property type="entry name" value="HisK_dim/P_dom"/>
</dbReference>
<evidence type="ECO:0000256" key="3">
    <source>
        <dbReference type="ARBA" id="ARBA00022553"/>
    </source>
</evidence>
<dbReference type="GO" id="GO:0000155">
    <property type="term" value="F:phosphorelay sensor kinase activity"/>
    <property type="evidence" value="ECO:0007669"/>
    <property type="project" value="InterPro"/>
</dbReference>
<evidence type="ECO:0000256" key="5">
    <source>
        <dbReference type="SAM" id="Phobius"/>
    </source>
</evidence>
<evidence type="ECO:0000313" key="9">
    <source>
        <dbReference type="Proteomes" id="UP001415857"/>
    </source>
</evidence>
<feature type="modified residue" description="4-aspartylphosphate" evidence="4">
    <location>
        <position position="902"/>
    </location>
</feature>
<sequence length="982" mass="108202">MAYCSHSNNDGDQTLAVFCNTSFSSTWYTQRVNRDTGKLYGQPVGSNSLVMVNASWFQEALNDTNGIASLGIGWNKAQDLLFHNTVAMDGRGLITLGFPAKVVVDRFASIDFHGGDFHLTSGNGDVLVQTKLPHTQMLVGSGTVSVQLVRPNGDVGIQVGNISCDSSDGEPRFFDVKIEGMKYMFHCSTLEIAGVPSVYVLAYRGAGLAGLVHKNTKLALMLLVLMFVSIVVSLSIFIFLIARAARREMYLCAALIKQMEATQQAERKSMNKSLAFASASHDVRASLAAITGLIELCQEDARPDSDLASNLVHMNTCTRDLLGILNSVLDTSKIEAGKMQLDEEEFNLAQLLEDVVDMFYPIGIKKGIDIVLDPCDGSIHKLYLVRGDRGKLKQILCNLLSNAVKFTLEGHVSVRAIVKKISFENAIMASNRNVVLKCSSWLCYKNKEGLNDFDALHAVQQNPNYMEFVFEVDDTGKGIPKDRQKLVFENFVQVKETALGQEGCGLGLGIVQSLVRLMGGEIGIVDKEPGERGTCFKFNIFLATSEAMPAVNEEEEDDSQHFGLHLRTSPIPKSEGSHVILLISGDERRRIAKRLIESLGIKATVLKRGKDLFHVLERLKHKLDLFHLSSSGKTDTNLIDRLSISPSHNSSSLGGNDGSLCFNDGNDQTLPHYKKSNSKNSPSFILIVVDVGAGPVPELCFNVANFRKEVPNSLCKVIWLDNPAVRNATHSKHLEEDWPSPPPCDQILSKPFHGSRLYQVLGLLPEFGGSFQCNSAKSIMGTTSQEVLQHSTDPISPNELNDAKAELGTSSSHQNNPLKKIVIHECDEKGNDDKPLSGKKILVVEDQDLLRMVAIATLTKIGADVEFCVNGKEALDRVCKILSNQCKEGQSTVLPYDYIFMDCEMELMNGYEATRAIRKAEKEYGVYIPIIALTAHAMTEEASKTINAGMDFHLTKPLRMDKLLEAIRTIDEKWNTFEVFPK</sequence>
<dbReference type="CDD" id="cd17546">
    <property type="entry name" value="REC_hyHK_CKI1_RcsC-like"/>
    <property type="match status" value="1"/>
</dbReference>
<keyword evidence="5" id="KW-0812">Transmembrane</keyword>
<dbReference type="Pfam" id="PF02518">
    <property type="entry name" value="HATPase_c"/>
    <property type="match status" value="1"/>
</dbReference>
<feature type="transmembrane region" description="Helical" evidence="5">
    <location>
        <begin position="183"/>
        <end position="206"/>
    </location>
</feature>
<dbReference type="CDD" id="cd00082">
    <property type="entry name" value="HisKA"/>
    <property type="match status" value="1"/>
</dbReference>
<dbReference type="Gene3D" id="1.10.287.130">
    <property type="match status" value="1"/>
</dbReference>
<protein>
    <recommendedName>
        <fullName evidence="2">histidine kinase</fullName>
        <ecNumber evidence="2">2.7.13.3</ecNumber>
    </recommendedName>
</protein>
<dbReference type="InterPro" id="IPR001789">
    <property type="entry name" value="Sig_transdc_resp-reg_receiver"/>
</dbReference>
<gene>
    <name evidence="8" type="ORF">L1049_020080</name>
</gene>
<dbReference type="Pfam" id="PF00072">
    <property type="entry name" value="Response_reg"/>
    <property type="match status" value="1"/>
</dbReference>
<dbReference type="InterPro" id="IPR050956">
    <property type="entry name" value="2C_system_His_kinase"/>
</dbReference>